<protein>
    <recommendedName>
        <fullName evidence="2">MaoC-like domain-containing protein</fullName>
    </recommendedName>
</protein>
<dbReference type="Gene3D" id="3.10.129.10">
    <property type="entry name" value="Hotdog Thioesterase"/>
    <property type="match status" value="1"/>
</dbReference>
<dbReference type="AlphaFoldDB" id="A0A6J4T056"/>
<feature type="domain" description="MaoC-like" evidence="2">
    <location>
        <begin position="24"/>
        <end position="112"/>
    </location>
</feature>
<dbReference type="InterPro" id="IPR002539">
    <property type="entry name" value="MaoC-like_dom"/>
</dbReference>
<evidence type="ECO:0000313" key="3">
    <source>
        <dbReference type="EMBL" id="CAA9509622.1"/>
    </source>
</evidence>
<gene>
    <name evidence="3" type="ORF">AVDCRST_MAG53-2858</name>
</gene>
<accession>A0A6J4T056</accession>
<dbReference type="PANTHER" id="PTHR43664">
    <property type="entry name" value="MONOAMINE OXIDASE-RELATED"/>
    <property type="match status" value="1"/>
</dbReference>
<sequence>MSVATLDWAAPFEALEEGLAFATAEHVVTEAEVLAFAELTGDHHPQHVDAEWAASSAFGEQIAHGMLVVSLAAGLVPFDPSRVVALRALRDVTFKRAVHFGDAIRVEGSVDALRPVGDDAGLVTLAWRVLDGEDRLACRARVDVLWKAGS</sequence>
<dbReference type="InterPro" id="IPR052342">
    <property type="entry name" value="MCH/BMMD"/>
</dbReference>
<dbReference type="EMBL" id="CADCVR010000079">
    <property type="protein sequence ID" value="CAA9509622.1"/>
    <property type="molecule type" value="Genomic_DNA"/>
</dbReference>
<organism evidence="3">
    <name type="scientific">uncultured Solirubrobacteraceae bacterium</name>
    <dbReference type="NCBI Taxonomy" id="1162706"/>
    <lineage>
        <taxon>Bacteria</taxon>
        <taxon>Bacillati</taxon>
        <taxon>Actinomycetota</taxon>
        <taxon>Thermoleophilia</taxon>
        <taxon>Solirubrobacterales</taxon>
        <taxon>Solirubrobacteraceae</taxon>
        <taxon>environmental samples</taxon>
    </lineage>
</organism>
<reference evidence="3" key="1">
    <citation type="submission" date="2020-02" db="EMBL/GenBank/DDBJ databases">
        <authorList>
            <person name="Meier V. D."/>
        </authorList>
    </citation>
    <scope>NUCLEOTIDE SEQUENCE</scope>
    <source>
        <strain evidence="3">AVDCRST_MAG53</strain>
    </source>
</reference>
<dbReference type="SUPFAM" id="SSF54637">
    <property type="entry name" value="Thioesterase/thiol ester dehydrase-isomerase"/>
    <property type="match status" value="1"/>
</dbReference>
<proteinExistence type="inferred from homology"/>
<evidence type="ECO:0000256" key="1">
    <source>
        <dbReference type="ARBA" id="ARBA00005254"/>
    </source>
</evidence>
<name>A0A6J4T056_9ACTN</name>
<dbReference type="PANTHER" id="PTHR43664:SF1">
    <property type="entry name" value="BETA-METHYLMALYL-COA DEHYDRATASE"/>
    <property type="match status" value="1"/>
</dbReference>
<dbReference type="InterPro" id="IPR029069">
    <property type="entry name" value="HotDog_dom_sf"/>
</dbReference>
<evidence type="ECO:0000259" key="2">
    <source>
        <dbReference type="Pfam" id="PF01575"/>
    </source>
</evidence>
<comment type="similarity">
    <text evidence="1">Belongs to the enoyl-CoA hydratase/isomerase family.</text>
</comment>
<dbReference type="Pfam" id="PF01575">
    <property type="entry name" value="MaoC_dehydratas"/>
    <property type="match status" value="1"/>
</dbReference>